<dbReference type="PROSITE" id="PS50878">
    <property type="entry name" value="RT_POL"/>
    <property type="match status" value="1"/>
</dbReference>
<sequence length="889" mass="100979">MVLVRRDRDNKEGGGVAIYFDRQLKCVRATDPPLIELPDSIWCHFTVGHTKHLLGGIYRSPTCGAEHNQLLLSTITGIRDLGYDQITIAGDFNAPSLNLGSGCAKGKFGRNLLQTIRNTGLTENVGDDTRWGPSGKSSKLDYILTSDQLLVEKVQIMTPLGSSDHAVIGFDLVLRERLQWDVTRPCLCYSKADYAEMRRLLSDADWPLAWDDLSVDEHWEVVKKIIHAAISDTVPLVTTQPKRKTSWLKRGTQRILQAKRRAWFTWRVSKSQTDHDAYLELRNRCNARVRRDRRSFQANLAKKLLSNPKNLYRFMSERKPTNQGACALVGPNGQYLTSLEMAETFSSAFAKQLNSNVDITVTDQNGGTTISEEEDLATTPQINPAIVLRKLQRLIPGKSPGCDDIRPSVLKQCAEALCRPLCDLFQHSMDSGTLPREWKRAILSPIFKGGDRQNAASYRPVALLPVVSKVLESIIDDHIREYFDRTNILHEAQHGFRKGRSCVTNLLSAWDDWTSCWDLNVPVHVVFLDFEKAFDTVHHDLLLHKIRQAGIGEPLLSWLKDYLADRQFCTKVNRVRSSWHRSSSGVSQGSILGPLMFLIFINDLPRRLSCPTLLYADDVKIWRAIKCPEDSDRLQEDLNLLEDWAVASGMTFNLKKCKVVKLRTCRLQNASYTLCNESLSCTTSERDLGLVLTEKMDTSVNYTGDVARAYAVIHFTHRQLGALTPELFLMLYKTYVRPHLEVHNIIAPPMLRRDANLLERVQRRATKGVVGLRNKPYDERLKKLGLFTLSYRRLRGDLITAYKITNDQNHPNKGVLPLSRYRLPRGNPRRIAHQRARTRVRSHFFSLRVCRPWNSLPADVAMAPSLDAFKRRLDNHAAIQGLHPNGLSP</sequence>
<dbReference type="WBParaSite" id="TREG1_145100.1">
    <property type="protein sequence ID" value="TREG1_145100.1"/>
    <property type="gene ID" value="TREG1_145100"/>
</dbReference>
<organism evidence="2 3">
    <name type="scientific">Trichobilharzia regenti</name>
    <name type="common">Nasal bird schistosome</name>
    <dbReference type="NCBI Taxonomy" id="157069"/>
    <lineage>
        <taxon>Eukaryota</taxon>
        <taxon>Metazoa</taxon>
        <taxon>Spiralia</taxon>
        <taxon>Lophotrochozoa</taxon>
        <taxon>Platyhelminthes</taxon>
        <taxon>Trematoda</taxon>
        <taxon>Digenea</taxon>
        <taxon>Strigeidida</taxon>
        <taxon>Schistosomatoidea</taxon>
        <taxon>Schistosomatidae</taxon>
        <taxon>Trichobilharzia</taxon>
    </lineage>
</organism>
<dbReference type="PANTHER" id="PTHR33395">
    <property type="entry name" value="TRANSCRIPTASE, PUTATIVE-RELATED-RELATED"/>
    <property type="match status" value="1"/>
</dbReference>
<proteinExistence type="predicted"/>
<evidence type="ECO:0000313" key="3">
    <source>
        <dbReference type="WBParaSite" id="TREG1_145100.1"/>
    </source>
</evidence>
<dbReference type="Gene3D" id="3.60.10.10">
    <property type="entry name" value="Endonuclease/exonuclease/phosphatase"/>
    <property type="match status" value="1"/>
</dbReference>
<dbReference type="SUPFAM" id="SSF56219">
    <property type="entry name" value="DNase I-like"/>
    <property type="match status" value="1"/>
</dbReference>
<dbReference type="Pfam" id="PF00078">
    <property type="entry name" value="RVT_1"/>
    <property type="match status" value="1"/>
</dbReference>
<protein>
    <recommendedName>
        <fullName evidence="1">Reverse transcriptase domain-containing protein</fullName>
    </recommendedName>
</protein>
<dbReference type="GO" id="GO:0031012">
    <property type="term" value="C:extracellular matrix"/>
    <property type="evidence" value="ECO:0007669"/>
    <property type="project" value="TreeGrafter"/>
</dbReference>
<dbReference type="PANTHER" id="PTHR33395:SF22">
    <property type="entry name" value="REVERSE TRANSCRIPTASE DOMAIN-CONTAINING PROTEIN"/>
    <property type="match status" value="1"/>
</dbReference>
<keyword evidence="2" id="KW-1185">Reference proteome</keyword>
<dbReference type="Pfam" id="PF14529">
    <property type="entry name" value="Exo_endo_phos_2"/>
    <property type="match status" value="1"/>
</dbReference>
<name>A0AA85JD44_TRIRE</name>
<reference evidence="3" key="2">
    <citation type="submission" date="2023-11" db="UniProtKB">
        <authorList>
            <consortium name="WormBaseParasite"/>
        </authorList>
    </citation>
    <scope>IDENTIFICATION</scope>
</reference>
<evidence type="ECO:0000313" key="2">
    <source>
        <dbReference type="Proteomes" id="UP000050795"/>
    </source>
</evidence>
<dbReference type="Proteomes" id="UP000050795">
    <property type="component" value="Unassembled WGS sequence"/>
</dbReference>
<dbReference type="InterPro" id="IPR005135">
    <property type="entry name" value="Endo/exonuclease/phosphatase"/>
</dbReference>
<dbReference type="InterPro" id="IPR036691">
    <property type="entry name" value="Endo/exonu/phosph_ase_sf"/>
</dbReference>
<dbReference type="GO" id="GO:0003824">
    <property type="term" value="F:catalytic activity"/>
    <property type="evidence" value="ECO:0007669"/>
    <property type="project" value="InterPro"/>
</dbReference>
<feature type="domain" description="Reverse transcriptase" evidence="1">
    <location>
        <begin position="427"/>
        <end position="692"/>
    </location>
</feature>
<dbReference type="InterPro" id="IPR043502">
    <property type="entry name" value="DNA/RNA_pol_sf"/>
</dbReference>
<dbReference type="CDD" id="cd01650">
    <property type="entry name" value="RT_nLTR_like"/>
    <property type="match status" value="1"/>
</dbReference>
<dbReference type="GO" id="GO:0007508">
    <property type="term" value="P:larval heart development"/>
    <property type="evidence" value="ECO:0007669"/>
    <property type="project" value="TreeGrafter"/>
</dbReference>
<dbReference type="SUPFAM" id="SSF56672">
    <property type="entry name" value="DNA/RNA polymerases"/>
    <property type="match status" value="1"/>
</dbReference>
<dbReference type="AlphaFoldDB" id="A0AA85JD44"/>
<dbReference type="GO" id="GO:0061343">
    <property type="term" value="P:cell adhesion involved in heart morphogenesis"/>
    <property type="evidence" value="ECO:0007669"/>
    <property type="project" value="TreeGrafter"/>
</dbReference>
<accession>A0AA85JD44</accession>
<reference evidence="2" key="1">
    <citation type="submission" date="2022-06" db="EMBL/GenBank/DDBJ databases">
        <authorList>
            <person name="Berger JAMES D."/>
            <person name="Berger JAMES D."/>
        </authorList>
    </citation>
    <scope>NUCLEOTIDE SEQUENCE [LARGE SCALE GENOMIC DNA]</scope>
</reference>
<dbReference type="InterPro" id="IPR000477">
    <property type="entry name" value="RT_dom"/>
</dbReference>
<evidence type="ECO:0000259" key="1">
    <source>
        <dbReference type="PROSITE" id="PS50878"/>
    </source>
</evidence>